<keyword evidence="2" id="KW-0479">Metal-binding</keyword>
<keyword evidence="6" id="KW-0238">DNA-binding</keyword>
<dbReference type="AlphaFoldDB" id="A0A6A5TGH1"/>
<evidence type="ECO:0000256" key="2">
    <source>
        <dbReference type="ARBA" id="ARBA00022723"/>
    </source>
</evidence>
<evidence type="ECO:0000313" key="10">
    <source>
        <dbReference type="EMBL" id="KAF1951915.1"/>
    </source>
</evidence>
<name>A0A6A5TGH1_9PLEO</name>
<dbReference type="Proteomes" id="UP000800035">
    <property type="component" value="Unassembled WGS sequence"/>
</dbReference>
<dbReference type="SUPFAM" id="SSF57667">
    <property type="entry name" value="beta-beta-alpha zinc fingers"/>
    <property type="match status" value="1"/>
</dbReference>
<dbReference type="Gene3D" id="3.30.160.60">
    <property type="entry name" value="Classic Zinc Finger"/>
    <property type="match status" value="1"/>
</dbReference>
<dbReference type="Pfam" id="PF13912">
    <property type="entry name" value="zf-C2H2_6"/>
    <property type="match status" value="1"/>
</dbReference>
<keyword evidence="4 8" id="KW-0863">Zinc-finger</keyword>
<gene>
    <name evidence="10" type="ORF">CC80DRAFT_189314</name>
</gene>
<organism evidence="10 11">
    <name type="scientific">Byssothecium circinans</name>
    <dbReference type="NCBI Taxonomy" id="147558"/>
    <lineage>
        <taxon>Eukaryota</taxon>
        <taxon>Fungi</taxon>
        <taxon>Dikarya</taxon>
        <taxon>Ascomycota</taxon>
        <taxon>Pezizomycotina</taxon>
        <taxon>Dothideomycetes</taxon>
        <taxon>Pleosporomycetidae</taxon>
        <taxon>Pleosporales</taxon>
        <taxon>Massarineae</taxon>
        <taxon>Massarinaceae</taxon>
        <taxon>Byssothecium</taxon>
    </lineage>
</organism>
<dbReference type="PROSITE" id="PS00028">
    <property type="entry name" value="ZINC_FINGER_C2H2_1"/>
    <property type="match status" value="1"/>
</dbReference>
<dbReference type="SMART" id="SM00355">
    <property type="entry name" value="ZnF_C2H2"/>
    <property type="match status" value="3"/>
</dbReference>
<reference evidence="10" key="1">
    <citation type="journal article" date="2020" name="Stud. Mycol.">
        <title>101 Dothideomycetes genomes: a test case for predicting lifestyles and emergence of pathogens.</title>
        <authorList>
            <person name="Haridas S."/>
            <person name="Albert R."/>
            <person name="Binder M."/>
            <person name="Bloem J."/>
            <person name="Labutti K."/>
            <person name="Salamov A."/>
            <person name="Andreopoulos B."/>
            <person name="Baker S."/>
            <person name="Barry K."/>
            <person name="Bills G."/>
            <person name="Bluhm B."/>
            <person name="Cannon C."/>
            <person name="Castanera R."/>
            <person name="Culley D."/>
            <person name="Daum C."/>
            <person name="Ezra D."/>
            <person name="Gonzalez J."/>
            <person name="Henrissat B."/>
            <person name="Kuo A."/>
            <person name="Liang C."/>
            <person name="Lipzen A."/>
            <person name="Lutzoni F."/>
            <person name="Magnuson J."/>
            <person name="Mondo S."/>
            <person name="Nolan M."/>
            <person name="Ohm R."/>
            <person name="Pangilinan J."/>
            <person name="Park H.-J."/>
            <person name="Ramirez L."/>
            <person name="Alfaro M."/>
            <person name="Sun H."/>
            <person name="Tritt A."/>
            <person name="Yoshinaga Y."/>
            <person name="Zwiers L.-H."/>
            <person name="Turgeon B."/>
            <person name="Goodwin S."/>
            <person name="Spatafora J."/>
            <person name="Crous P."/>
            <person name="Grigoriev I."/>
        </authorList>
    </citation>
    <scope>NUCLEOTIDE SEQUENCE</scope>
    <source>
        <strain evidence="10">CBS 675.92</strain>
    </source>
</reference>
<evidence type="ECO:0000256" key="3">
    <source>
        <dbReference type="ARBA" id="ARBA00022737"/>
    </source>
</evidence>
<comment type="subcellular location">
    <subcellularLocation>
        <location evidence="1">Nucleus</location>
    </subcellularLocation>
</comment>
<dbReference type="EMBL" id="ML977014">
    <property type="protein sequence ID" value="KAF1951915.1"/>
    <property type="molecule type" value="Genomic_DNA"/>
</dbReference>
<dbReference type="GO" id="GO:0006357">
    <property type="term" value="P:regulation of transcription by RNA polymerase II"/>
    <property type="evidence" value="ECO:0007669"/>
    <property type="project" value="TreeGrafter"/>
</dbReference>
<dbReference type="InterPro" id="IPR013087">
    <property type="entry name" value="Znf_C2H2_type"/>
</dbReference>
<evidence type="ECO:0000256" key="1">
    <source>
        <dbReference type="ARBA" id="ARBA00004123"/>
    </source>
</evidence>
<proteinExistence type="predicted"/>
<evidence type="ECO:0000256" key="7">
    <source>
        <dbReference type="ARBA" id="ARBA00023242"/>
    </source>
</evidence>
<evidence type="ECO:0000259" key="9">
    <source>
        <dbReference type="PROSITE" id="PS50157"/>
    </source>
</evidence>
<feature type="domain" description="C2H2-type" evidence="9">
    <location>
        <begin position="89"/>
        <end position="116"/>
    </location>
</feature>
<dbReference type="GO" id="GO:0000978">
    <property type="term" value="F:RNA polymerase II cis-regulatory region sequence-specific DNA binding"/>
    <property type="evidence" value="ECO:0007669"/>
    <property type="project" value="TreeGrafter"/>
</dbReference>
<dbReference type="PANTHER" id="PTHR24390:SF159">
    <property type="entry name" value="GROWTH FACTOR INDEPENDENT 1 TRANSCRIPTIONAL REPRESSOR"/>
    <property type="match status" value="1"/>
</dbReference>
<keyword evidence="3" id="KW-0677">Repeat</keyword>
<dbReference type="GO" id="GO:0005634">
    <property type="term" value="C:nucleus"/>
    <property type="evidence" value="ECO:0007669"/>
    <property type="project" value="UniProtKB-SubCell"/>
</dbReference>
<evidence type="ECO:0000256" key="6">
    <source>
        <dbReference type="ARBA" id="ARBA00023125"/>
    </source>
</evidence>
<protein>
    <recommendedName>
        <fullName evidence="9">C2H2-type domain-containing protein</fullName>
    </recommendedName>
</protein>
<sequence>MYIPAHLKPRISQAPPAFDLPFRSISKQSSPHGRPSCAVCRFEAYDRARLLNHYREEGCLVVCEGCSGGAGKGWVRDSPEYWEHVSREHVCTECGRHFNSDSNLRHHEITHRRPTIKCLASTCDRKFTTYGGMLIHLEAGTSCASGIDILDLNKSAAMCFQARKWVMREYRDALRSHERFELGVCPFKCPDCGHALPKLSSLFMHAASPSCGVKVNGAVLKKLKRWLWKVCIALLLP</sequence>
<dbReference type="GO" id="GO:0003700">
    <property type="term" value="F:DNA-binding transcription factor activity"/>
    <property type="evidence" value="ECO:0007669"/>
    <property type="project" value="TreeGrafter"/>
</dbReference>
<keyword evidence="7" id="KW-0539">Nucleus</keyword>
<dbReference type="InterPro" id="IPR036236">
    <property type="entry name" value="Znf_C2H2_sf"/>
</dbReference>
<evidence type="ECO:0000256" key="5">
    <source>
        <dbReference type="ARBA" id="ARBA00022833"/>
    </source>
</evidence>
<evidence type="ECO:0000313" key="11">
    <source>
        <dbReference type="Proteomes" id="UP000800035"/>
    </source>
</evidence>
<evidence type="ECO:0000256" key="4">
    <source>
        <dbReference type="ARBA" id="ARBA00022771"/>
    </source>
</evidence>
<dbReference type="PROSITE" id="PS50157">
    <property type="entry name" value="ZINC_FINGER_C2H2_2"/>
    <property type="match status" value="1"/>
</dbReference>
<keyword evidence="5" id="KW-0862">Zinc</keyword>
<dbReference type="GO" id="GO:0008270">
    <property type="term" value="F:zinc ion binding"/>
    <property type="evidence" value="ECO:0007669"/>
    <property type="project" value="UniProtKB-KW"/>
</dbReference>
<evidence type="ECO:0000256" key="8">
    <source>
        <dbReference type="PROSITE-ProRule" id="PRU00042"/>
    </source>
</evidence>
<dbReference type="OrthoDB" id="6105938at2759"/>
<keyword evidence="11" id="KW-1185">Reference proteome</keyword>
<accession>A0A6A5TGH1</accession>
<dbReference type="PANTHER" id="PTHR24390">
    <property type="entry name" value="ZINC FINGER PROTEIN"/>
    <property type="match status" value="1"/>
</dbReference>